<feature type="chain" id="PRO_5047398911" description="DOMON domain-containing protein" evidence="2">
    <location>
        <begin position="25"/>
        <end position="1224"/>
    </location>
</feature>
<feature type="signal peptide" evidence="2">
    <location>
        <begin position="1"/>
        <end position="24"/>
    </location>
</feature>
<feature type="region of interest" description="Disordered" evidence="1">
    <location>
        <begin position="995"/>
        <end position="1014"/>
    </location>
</feature>
<feature type="domain" description="DOMON" evidence="3">
    <location>
        <begin position="267"/>
        <end position="385"/>
    </location>
</feature>
<dbReference type="CDD" id="cd09631">
    <property type="entry name" value="DOMON_DOH"/>
    <property type="match status" value="5"/>
</dbReference>
<organism evidence="4 5">
    <name type="scientific">Porites evermanni</name>
    <dbReference type="NCBI Taxonomy" id="104178"/>
    <lineage>
        <taxon>Eukaryota</taxon>
        <taxon>Metazoa</taxon>
        <taxon>Cnidaria</taxon>
        <taxon>Anthozoa</taxon>
        <taxon>Hexacorallia</taxon>
        <taxon>Scleractinia</taxon>
        <taxon>Fungiina</taxon>
        <taxon>Poritidae</taxon>
        <taxon>Porites</taxon>
    </lineage>
</organism>
<dbReference type="SMART" id="SM00664">
    <property type="entry name" value="DoH"/>
    <property type="match status" value="5"/>
</dbReference>
<evidence type="ECO:0000259" key="3">
    <source>
        <dbReference type="PROSITE" id="PS50836"/>
    </source>
</evidence>
<sequence length="1224" mass="134009">MAFPKDYAFFVLILFPCSLHVVHALNYATFSSGDGNFMLHWAYSNNKLVFNMTCKAAGWCAVGFTENPGGGGMVDYDIAAGGVAANTAYLEDYWTTTFSVPPRDAVNNFELVEATEMGGYTSVKFERNLTTGESNIDVQFTNNTEVYIVWAMHSTMDANPASANLSPRHTSRGKSGNKQNLIAMAMAAAMTPTATTMMMPSTSVVSTPQPTGNNSRKTVCFLRLPLSIIAKYVSCRSSKLRESLNQAIRVNVVQVKPLVRTTVSAGDNFMLTWIYSNKKLMFTMKCKTTGWCAVAFTTTRDGGGMRDYDIALGGVASGNNYLDDYWSITTAKPLKDSANNFVLISATEAGGYTTVVFERNPETSDTANDVQFEPGTEVRIAWAMHSAMDGDVDISRHTARGILPNKYTLIPGPVGGITTTTSTMTVPSSSIVSTPQPTASTTVSFGDKFMLTWIYSNNKLFFTLRCKTIGWCAVAFTTGDGRGMKDYDIALGGVASNGNYLDDYWSTSLTKPSKDSANNFVFTTAAEAGGYTTVQFERDPETSDTAKDVQFQPGTEVMIAWAMHSSMDGNVDITQHTAWGVLPNRYTLVPGTGSTSTSTTTAYGISGLECIRVFRSNGIGKTIFPPLHALNYAMFNSPGGNFMLHWTYSNNKLIFNMTCKATGWCAVGFTENNGGEGMINYDIAAGGVSADNTSYLEDYWSTNTSAPSKDAVNNFELVEAKEMGGYTNVQFERNLTTGESNLDVQFTNNTEVYIVWAMHSTMDAKPASGTLSPKHSIKGKSGNARNLTAEAMAAAMTPTTTTMIVPSTSVVSTPQPTGGLDNSQSHSANVFRVDDPRREPRVLQEMTQNKMGEDAESDFAIPFVDENDYSEISAKAVSAKPKLKKNRPSSLRLFLPTYFVNCRRTLLKLNFKGPYSSSEREIKFRRCLFTSSIKREIRHFHVVVVQKRERNEQKSEECLRLSDRNSILRRTLRRFRYLSRKIAFSSGITPTTSTMVVPSSSTVSTPQSTDPNNNDSVTIDLSTIADVLNDHFASVRPKPANTLETVQPATTVSFGDKFMLTWIYSNNKLFFTLRCKTTGWCAVAFTTGDGSGMKNYDIALGGVASNGNYLDDYWSTSTTKPSKDSANNFVIRTATEAGGYTTVQFERDPETSDTDNDVQFKPGTEVMIAWAMHSSMDGNNDISRHTEKEVLPTKYILVPGAANTLKSRVMLSAILAAIVVYLVS</sequence>
<dbReference type="InterPro" id="IPR000945">
    <property type="entry name" value="DBH-like"/>
</dbReference>
<comment type="caution">
    <text evidence="4">The sequence shown here is derived from an EMBL/GenBank/DDBJ whole genome shotgun (WGS) entry which is preliminary data.</text>
</comment>
<evidence type="ECO:0000256" key="2">
    <source>
        <dbReference type="SAM" id="SignalP"/>
    </source>
</evidence>
<feature type="domain" description="DOMON" evidence="3">
    <location>
        <begin position="447"/>
        <end position="564"/>
    </location>
</feature>
<proteinExistence type="predicted"/>
<dbReference type="Proteomes" id="UP001159427">
    <property type="component" value="Unassembled WGS sequence"/>
</dbReference>
<keyword evidence="2" id="KW-0732">Signal</keyword>
<feature type="domain" description="DOMON" evidence="3">
    <location>
        <begin position="35"/>
        <end position="153"/>
    </location>
</feature>
<dbReference type="EMBL" id="CALNXI010000017">
    <property type="protein sequence ID" value="CAH3014975.1"/>
    <property type="molecule type" value="Genomic_DNA"/>
</dbReference>
<dbReference type="InterPro" id="IPR045266">
    <property type="entry name" value="DOH_DOMON"/>
</dbReference>
<dbReference type="PROSITE" id="PS50836">
    <property type="entry name" value="DOMON"/>
    <property type="match status" value="5"/>
</dbReference>
<gene>
    <name evidence="4" type="ORF">PEVE_00010036</name>
</gene>
<protein>
    <recommendedName>
        <fullName evidence="3">DOMON domain-containing protein</fullName>
    </recommendedName>
</protein>
<dbReference type="PANTHER" id="PTHR10157:SF31">
    <property type="entry name" value="DBH-LIKE MONOOXYGENASE PROTEIN 2-RELATED"/>
    <property type="match status" value="1"/>
</dbReference>
<evidence type="ECO:0000313" key="5">
    <source>
        <dbReference type="Proteomes" id="UP001159427"/>
    </source>
</evidence>
<feature type="domain" description="DOMON" evidence="3">
    <location>
        <begin position="640"/>
        <end position="759"/>
    </location>
</feature>
<dbReference type="InterPro" id="IPR005018">
    <property type="entry name" value="DOMON_domain"/>
</dbReference>
<keyword evidence="5" id="KW-1185">Reference proteome</keyword>
<feature type="compositionally biased region" description="Low complexity" evidence="1">
    <location>
        <begin position="995"/>
        <end position="1009"/>
    </location>
</feature>
<accession>A0ABN8LD16</accession>
<evidence type="ECO:0000313" key="4">
    <source>
        <dbReference type="EMBL" id="CAH3014975.1"/>
    </source>
</evidence>
<evidence type="ECO:0000256" key="1">
    <source>
        <dbReference type="SAM" id="MobiDB-lite"/>
    </source>
</evidence>
<reference evidence="4 5" key="1">
    <citation type="submission" date="2022-05" db="EMBL/GenBank/DDBJ databases">
        <authorList>
            <consortium name="Genoscope - CEA"/>
            <person name="William W."/>
        </authorList>
    </citation>
    <scope>NUCLEOTIDE SEQUENCE [LARGE SCALE GENOMIC DNA]</scope>
</reference>
<dbReference type="PANTHER" id="PTHR10157">
    <property type="entry name" value="DOPAMINE BETA HYDROXYLASE RELATED"/>
    <property type="match status" value="1"/>
</dbReference>
<dbReference type="Pfam" id="PF03351">
    <property type="entry name" value="DOMON"/>
    <property type="match status" value="5"/>
</dbReference>
<name>A0ABN8LD16_9CNID</name>
<feature type="domain" description="DOMON" evidence="3">
    <location>
        <begin position="1056"/>
        <end position="1173"/>
    </location>
</feature>